<feature type="transmembrane region" description="Helical" evidence="1">
    <location>
        <begin position="89"/>
        <end position="107"/>
    </location>
</feature>
<evidence type="ECO:0000313" key="2">
    <source>
        <dbReference type="EMBL" id="KKL61884.1"/>
    </source>
</evidence>
<comment type="caution">
    <text evidence="2">The sequence shown here is derived from an EMBL/GenBank/DDBJ whole genome shotgun (WGS) entry which is preliminary data.</text>
</comment>
<gene>
    <name evidence="2" type="ORF">LCGC14_2190850</name>
</gene>
<evidence type="ECO:0000256" key="1">
    <source>
        <dbReference type="SAM" id="Phobius"/>
    </source>
</evidence>
<keyword evidence="1" id="KW-0472">Membrane</keyword>
<name>A0A0F9DJS2_9ZZZZ</name>
<feature type="transmembrane region" description="Helical" evidence="1">
    <location>
        <begin position="63"/>
        <end position="83"/>
    </location>
</feature>
<keyword evidence="1" id="KW-0812">Transmembrane</keyword>
<sequence>MSLYNVPDLDIGNETAGMDTLLIEVMEEVPSFIPALLFFIFMTILLGGSVSQRKRTGSSDTPMWAVIAGISTLMVALPLTLSAGLVDMVTLSVLVVVTIASGFWFFMSRSRSEAF</sequence>
<accession>A0A0F9DJS2</accession>
<organism evidence="2">
    <name type="scientific">marine sediment metagenome</name>
    <dbReference type="NCBI Taxonomy" id="412755"/>
    <lineage>
        <taxon>unclassified sequences</taxon>
        <taxon>metagenomes</taxon>
        <taxon>ecological metagenomes</taxon>
    </lineage>
</organism>
<proteinExistence type="predicted"/>
<dbReference type="AlphaFoldDB" id="A0A0F9DJS2"/>
<keyword evidence="1" id="KW-1133">Transmembrane helix</keyword>
<dbReference type="EMBL" id="LAZR01028674">
    <property type="protein sequence ID" value="KKL61884.1"/>
    <property type="molecule type" value="Genomic_DNA"/>
</dbReference>
<reference evidence="2" key="1">
    <citation type="journal article" date="2015" name="Nature">
        <title>Complex archaea that bridge the gap between prokaryotes and eukaryotes.</title>
        <authorList>
            <person name="Spang A."/>
            <person name="Saw J.H."/>
            <person name="Jorgensen S.L."/>
            <person name="Zaremba-Niedzwiedzka K."/>
            <person name="Martijn J."/>
            <person name="Lind A.E."/>
            <person name="van Eijk R."/>
            <person name="Schleper C."/>
            <person name="Guy L."/>
            <person name="Ettema T.J."/>
        </authorList>
    </citation>
    <scope>NUCLEOTIDE SEQUENCE</scope>
</reference>
<feature type="transmembrane region" description="Helical" evidence="1">
    <location>
        <begin position="32"/>
        <end position="51"/>
    </location>
</feature>
<protein>
    <submittedName>
        <fullName evidence="2">Uncharacterized protein</fullName>
    </submittedName>
</protein>